<dbReference type="Proteomes" id="UP000015453">
    <property type="component" value="Unassembled WGS sequence"/>
</dbReference>
<gene>
    <name evidence="5" type="ORF">M569_14764</name>
</gene>
<keyword evidence="6" id="KW-1185">Reference proteome</keyword>
<keyword evidence="1" id="KW-0805">Transcription regulation</keyword>
<comment type="caution">
    <text evidence="5">The sequence shown here is derived from an EMBL/GenBank/DDBJ whole genome shotgun (WGS) entry which is preliminary data.</text>
</comment>
<name>S8BZM2_9LAMI</name>
<feature type="region of interest" description="Disordered" evidence="4">
    <location>
        <begin position="41"/>
        <end position="120"/>
    </location>
</feature>
<dbReference type="GO" id="GO:0005634">
    <property type="term" value="C:nucleus"/>
    <property type="evidence" value="ECO:0007669"/>
    <property type="project" value="TreeGrafter"/>
</dbReference>
<dbReference type="InterPro" id="IPR045147">
    <property type="entry name" value="ARI3A/B/C"/>
</dbReference>
<evidence type="ECO:0000313" key="6">
    <source>
        <dbReference type="Proteomes" id="UP000015453"/>
    </source>
</evidence>
<protein>
    <recommendedName>
        <fullName evidence="7">ARID domain-containing protein</fullName>
    </recommendedName>
</protein>
<feature type="compositionally biased region" description="Gly residues" evidence="4">
    <location>
        <begin position="45"/>
        <end position="56"/>
    </location>
</feature>
<dbReference type="PANTHER" id="PTHR15348:SF17">
    <property type="entry name" value="AT-RICH INTERACTIVE DOMAIN-CONTAINING PROTEIN 5"/>
    <property type="match status" value="1"/>
</dbReference>
<evidence type="ECO:0000256" key="1">
    <source>
        <dbReference type="ARBA" id="ARBA00023015"/>
    </source>
</evidence>
<evidence type="ECO:0000256" key="3">
    <source>
        <dbReference type="ARBA" id="ARBA00023242"/>
    </source>
</evidence>
<accession>S8BZM2</accession>
<evidence type="ECO:0000256" key="2">
    <source>
        <dbReference type="ARBA" id="ARBA00023163"/>
    </source>
</evidence>
<organism evidence="5 6">
    <name type="scientific">Genlisea aurea</name>
    <dbReference type="NCBI Taxonomy" id="192259"/>
    <lineage>
        <taxon>Eukaryota</taxon>
        <taxon>Viridiplantae</taxon>
        <taxon>Streptophyta</taxon>
        <taxon>Embryophyta</taxon>
        <taxon>Tracheophyta</taxon>
        <taxon>Spermatophyta</taxon>
        <taxon>Magnoliopsida</taxon>
        <taxon>eudicotyledons</taxon>
        <taxon>Gunneridae</taxon>
        <taxon>Pentapetalae</taxon>
        <taxon>asterids</taxon>
        <taxon>lamiids</taxon>
        <taxon>Lamiales</taxon>
        <taxon>Lentibulariaceae</taxon>
        <taxon>Genlisea</taxon>
    </lineage>
</organism>
<dbReference type="OrthoDB" id="338531at2759"/>
<sequence length="170" mass="18776">RTCTTVSWTFRIFYEKSLLEYERHMTQSSELQLPLVAVPEASGVDGEGSGYQGSGSGRAKRDSAARAMQGWHASRLLPNGEVGETPVKDKNQSSAGKREKIVKSNGSVKQKRPSEVEHPNKAIRTETSRQLVTSVLDVGGEADWVKINVRQTQDCFEVYALVPGLLREEV</sequence>
<feature type="non-terminal residue" evidence="5">
    <location>
        <position position="1"/>
    </location>
</feature>
<reference evidence="5 6" key="1">
    <citation type="journal article" date="2013" name="BMC Genomics">
        <title>The miniature genome of a carnivorous plant Genlisea aurea contains a low number of genes and short non-coding sequences.</title>
        <authorList>
            <person name="Leushkin E.V."/>
            <person name="Sutormin R.A."/>
            <person name="Nabieva E.R."/>
            <person name="Penin A.A."/>
            <person name="Kondrashov A.S."/>
            <person name="Logacheva M.D."/>
        </authorList>
    </citation>
    <scope>NUCLEOTIDE SEQUENCE [LARGE SCALE GENOMIC DNA]</scope>
</reference>
<evidence type="ECO:0000256" key="4">
    <source>
        <dbReference type="SAM" id="MobiDB-lite"/>
    </source>
</evidence>
<evidence type="ECO:0000313" key="5">
    <source>
        <dbReference type="EMBL" id="EPS60040.1"/>
    </source>
</evidence>
<dbReference type="EMBL" id="AUSU01007873">
    <property type="protein sequence ID" value="EPS60040.1"/>
    <property type="molecule type" value="Genomic_DNA"/>
</dbReference>
<feature type="non-terminal residue" evidence="5">
    <location>
        <position position="170"/>
    </location>
</feature>
<dbReference type="PANTHER" id="PTHR15348">
    <property type="entry name" value="AT-RICH INTERACTIVE DOMAIN-CONTAINING PROTEIN ARID DOMAIN- CONTAINING PROTEIN DEAD RINGER PROTEIN B-CELL REGULATOR OF IGH TRANSCRIPTION BRIGHT"/>
    <property type="match status" value="1"/>
</dbReference>
<proteinExistence type="predicted"/>
<dbReference type="GO" id="GO:0006357">
    <property type="term" value="P:regulation of transcription by RNA polymerase II"/>
    <property type="evidence" value="ECO:0007669"/>
    <property type="project" value="InterPro"/>
</dbReference>
<dbReference type="AlphaFoldDB" id="S8BZM2"/>
<feature type="compositionally biased region" description="Basic and acidic residues" evidence="4">
    <location>
        <begin position="86"/>
        <end position="102"/>
    </location>
</feature>
<keyword evidence="2" id="KW-0804">Transcription</keyword>
<dbReference type="GO" id="GO:0003677">
    <property type="term" value="F:DNA binding"/>
    <property type="evidence" value="ECO:0007669"/>
    <property type="project" value="TreeGrafter"/>
</dbReference>
<keyword evidence="3" id="KW-0539">Nucleus</keyword>
<evidence type="ECO:0008006" key="7">
    <source>
        <dbReference type="Google" id="ProtNLM"/>
    </source>
</evidence>